<protein>
    <recommendedName>
        <fullName evidence="2">Pleiotropic ABC efflux transporter N-terminal domain-containing protein</fullName>
    </recommendedName>
</protein>
<dbReference type="InterPro" id="IPR029481">
    <property type="entry name" value="ABC_trans_N"/>
</dbReference>
<evidence type="ECO:0000256" key="1">
    <source>
        <dbReference type="SAM" id="MobiDB-lite"/>
    </source>
</evidence>
<dbReference type="AlphaFoldDB" id="A0A1B8G9I5"/>
<name>A0A1B8G9I5_9PEZI</name>
<dbReference type="STRING" id="342668.A0A1B8G9I5"/>
<dbReference type="RefSeq" id="XP_018126218.1">
    <property type="nucleotide sequence ID" value="XM_018279001.2"/>
</dbReference>
<evidence type="ECO:0000313" key="3">
    <source>
        <dbReference type="EMBL" id="OBT92485.1"/>
    </source>
</evidence>
<gene>
    <name evidence="3" type="ORF">VE01_09588</name>
</gene>
<reference evidence="3 4" key="1">
    <citation type="submission" date="2016-03" db="EMBL/GenBank/DDBJ databases">
        <title>Comparative genomics of Pseudogymnoascus destructans, the fungus causing white-nose syndrome of bats.</title>
        <authorList>
            <person name="Palmer J.M."/>
            <person name="Drees K.P."/>
            <person name="Foster J.T."/>
            <person name="Lindner D.L."/>
        </authorList>
    </citation>
    <scope>NUCLEOTIDE SEQUENCE [LARGE SCALE GENOMIC DNA]</scope>
    <source>
        <strain evidence="3 4">UAMH 10579</strain>
    </source>
</reference>
<dbReference type="GeneID" id="28842974"/>
<keyword evidence="4" id="KW-1185">Reference proteome</keyword>
<dbReference type="Proteomes" id="UP000091956">
    <property type="component" value="Unassembled WGS sequence"/>
</dbReference>
<feature type="compositionally biased region" description="Low complexity" evidence="1">
    <location>
        <begin position="23"/>
        <end position="35"/>
    </location>
</feature>
<dbReference type="EMBL" id="KV460267">
    <property type="protein sequence ID" value="OBT92485.1"/>
    <property type="molecule type" value="Genomic_DNA"/>
</dbReference>
<feature type="domain" description="Pleiotropic ABC efflux transporter N-terminal" evidence="2">
    <location>
        <begin position="99"/>
        <end position="123"/>
    </location>
</feature>
<proteinExistence type="predicted"/>
<organism evidence="3 4">
    <name type="scientific">Pseudogymnoascus verrucosus</name>
    <dbReference type="NCBI Taxonomy" id="342668"/>
    <lineage>
        <taxon>Eukaryota</taxon>
        <taxon>Fungi</taxon>
        <taxon>Dikarya</taxon>
        <taxon>Ascomycota</taxon>
        <taxon>Pezizomycotina</taxon>
        <taxon>Leotiomycetes</taxon>
        <taxon>Thelebolales</taxon>
        <taxon>Thelebolaceae</taxon>
        <taxon>Pseudogymnoascus</taxon>
    </lineage>
</organism>
<feature type="region of interest" description="Disordered" evidence="1">
    <location>
        <begin position="23"/>
        <end position="46"/>
    </location>
</feature>
<evidence type="ECO:0000259" key="2">
    <source>
        <dbReference type="Pfam" id="PF14510"/>
    </source>
</evidence>
<sequence length="170" mass="18426">MAASLPFGAAALSHGVVEDIRETVAGNGTAGTKTATPDDSDNEKEDLRESVTHLARTFTQHSVKNGHGQYVNPFEGSENPSLDPQSGQFNQRAWIKAVMGVSYKNLNVHGFGEPTDYQKTFGNYPLAASSLFNNLRGENGRIKIQILRNFDGLIKSGEMLVVLGRPGRHA</sequence>
<dbReference type="Pfam" id="PF14510">
    <property type="entry name" value="ABC_trans_N"/>
    <property type="match status" value="1"/>
</dbReference>
<reference evidence="4" key="2">
    <citation type="journal article" date="2018" name="Nat. Commun.">
        <title>Extreme sensitivity to ultraviolet light in the fungal pathogen causing white-nose syndrome of bats.</title>
        <authorList>
            <person name="Palmer J.M."/>
            <person name="Drees K.P."/>
            <person name="Foster J.T."/>
            <person name="Lindner D.L."/>
        </authorList>
    </citation>
    <scope>NUCLEOTIDE SEQUENCE [LARGE SCALE GENOMIC DNA]</scope>
    <source>
        <strain evidence="4">UAMH 10579</strain>
    </source>
</reference>
<evidence type="ECO:0000313" key="4">
    <source>
        <dbReference type="Proteomes" id="UP000091956"/>
    </source>
</evidence>
<accession>A0A1B8G9I5</accession>